<dbReference type="Pfam" id="PF00400">
    <property type="entry name" value="WD40"/>
    <property type="match status" value="3"/>
</dbReference>
<dbReference type="OrthoDB" id="771136at2759"/>
<dbReference type="SUPFAM" id="SSF50978">
    <property type="entry name" value="WD40 repeat-like"/>
    <property type="match status" value="1"/>
</dbReference>
<dbReference type="InterPro" id="IPR011009">
    <property type="entry name" value="Kinase-like_dom_sf"/>
</dbReference>
<keyword evidence="5" id="KW-0808">Transferase</keyword>
<dbReference type="EMBL" id="SGPL01000207">
    <property type="protein sequence ID" value="THH15495.1"/>
    <property type="molecule type" value="Genomic_DNA"/>
</dbReference>
<keyword evidence="13" id="KW-1015">Disulfide bond</keyword>
<feature type="compositionally biased region" description="Polar residues" evidence="17">
    <location>
        <begin position="1622"/>
        <end position="1635"/>
    </location>
</feature>
<feature type="compositionally biased region" description="Polar residues" evidence="17">
    <location>
        <begin position="1568"/>
        <end position="1577"/>
    </location>
</feature>
<feature type="binding site" evidence="15">
    <location>
        <position position="1688"/>
    </location>
    <ligand>
        <name>ATP</name>
        <dbReference type="ChEBI" id="CHEBI:30616"/>
    </ligand>
</feature>
<evidence type="ECO:0000256" key="1">
    <source>
        <dbReference type="ARBA" id="ARBA00006485"/>
    </source>
</evidence>
<keyword evidence="18" id="KW-0732">Signal</keyword>
<dbReference type="PANTHER" id="PTHR47966">
    <property type="entry name" value="BETA-SITE APP-CLEAVING ENZYME, ISOFORM A-RELATED"/>
    <property type="match status" value="1"/>
</dbReference>
<comment type="catalytic activity">
    <reaction evidence="11">
        <text>L-seryl-[protein] + ATP = O-phospho-L-seryl-[protein] + ADP + H(+)</text>
        <dbReference type="Rhea" id="RHEA:17989"/>
        <dbReference type="Rhea" id="RHEA-COMP:9863"/>
        <dbReference type="Rhea" id="RHEA-COMP:11604"/>
        <dbReference type="ChEBI" id="CHEBI:15378"/>
        <dbReference type="ChEBI" id="CHEBI:29999"/>
        <dbReference type="ChEBI" id="CHEBI:30616"/>
        <dbReference type="ChEBI" id="CHEBI:83421"/>
        <dbReference type="ChEBI" id="CHEBI:456216"/>
        <dbReference type="EC" id="2.7.11.22"/>
    </reaction>
</comment>
<feature type="repeat" description="WD" evidence="14">
    <location>
        <begin position="567"/>
        <end position="608"/>
    </location>
</feature>
<dbReference type="Gene3D" id="1.10.510.10">
    <property type="entry name" value="Transferase(Phosphotransferase) domain 1"/>
    <property type="match status" value="2"/>
</dbReference>
<evidence type="ECO:0000256" key="5">
    <source>
        <dbReference type="ARBA" id="ARBA00022679"/>
    </source>
</evidence>
<dbReference type="PROSITE" id="PS00141">
    <property type="entry name" value="ASP_PROTEASE"/>
    <property type="match status" value="1"/>
</dbReference>
<sequence length="1959" mass="217661">MILSALAPLLLIPYAAAGGVHKLKLKKLPPVSNNPALESAYLAEKYGAKQSTQMPLMGSGGVGRRIHLARPGENAEDLYWTQEEHVINGGHGVPLTNFMNAQYYTEIDIGTPAQTFKVILDTGSSNLWVPSTQCTSIACFLHTKYDSSASSTYKANGSSFSIQYGSGSMEGFVSKDDLKFGDMLIKGQNFAEATKEPGLAFAFGKFDGILGLAYDTISVNHITPPFYEMVNQGLLDEPVFSFRLGSSEDDGGEAVFGGIDTSAYTGKLSYAPIRRKAYWEVELEKVSFGDDELELENTGAAIDTGTFFDCSADGRRRDAQHADCLPDLSFYFNGKAYPLKGTDYILEVQGTCISSFTGMDINLPGGALWIIGDVFLRRYFTVYDLGKDAVGFATAAWIRYRCMSYVPIFIMFDENRGAVFRINANGCLSQALIVSAHISSLQYEQQPLYRETYLKTLLCRWFSISAERWKRQILSSTYESAMDIVNVLGDESYGHTGQVPSLNIGPALLIHLLFRHLTGYRCVNALSWAKDGEVLLSGGDDTTVRLWRMDQSNTSQQYPFVCQTVLQTGHTGNIFNAQMLPSSSRIATAAGDHQIRVFDVASAVPESENWSGLEQDADAPCLRVLKCHTGRTKRIVTEHSSDLFLTVGEDGAVRQHDLRVPHRCRSGCPPPLVKVHHELSTMALSPLTPYQFVVAGDSPYGYLFDRRQAGRFLREEWGMLPAGGDVTTCVRRFGRRSRAPGELHGREHITGARMSSSNGHEVLLTYSSDAVYLYSTQDDSDDPASSRSQTPPPERVLSEAKGKKTRATNQLSEGLMEGMVPDWSVIADEMSDPSIEPDGDASSSDQMDLDDDEVSNNCAEEKYGKVPIIYPRSRFAGACNVQTVKDVNFLGPNDEFVVSGSDDGNFFVWRKATGALHGLYEGDGSVVNVIEGHPHLPLVAVSGIDTTVKLFAPVHEPRLRYCKLMQSTYTRPRAQRASSVDDDEASLPLLVSRVDDQHPESFSHPYPHPSDAYRASPIAAYDMRGEGSSSWNRRGSDEWHSADVGHPSHEPYDSDIYRRGGRDDFDYTDSRNNGVWDTRGAGDVRYASSGREWTERHDQYPSSFHDPNNWPTSTTHDGRMPNHGQWSTSGIDHGEREDQGWQSQRDGRGQSWRGDSWEPRQDSRRSNNWKRRSSQDELSQRGGDDRAWQPSASWQSSSRATNQGQRNHNNRRNQHQNRNGKGGKKNRQNQHQQQYHQQQQQKRDWRNDDGHLNNWTKRDVSSKNIRTPSKQRRPPRSMSRSRSPADSYRSRRSSRGRSLSRSLSPPKRRRRDSSTTDARSRSPSEKRNGRQEKRHSRSPASSHLSRARARERSLSDMSTSSRGSSRSRSMSMSPPPKAKAVHRLPLTTPVPEIKASGNKTNSNRGQTKLVSLDNGWPKRDKSQANGHLADQGSTSAPVQSETSREPSHFATSMPPPALPASATATRMVPVGQPASPEISRPALVSPVRMAGFRPIGQASSAVKRFFPGDDDDAEVKEVRPASSTSRVRMVPIPPVPRSSEGPLPRNDAIPHSNRRDSNPTVSPIAVKSPSSLSGANLLTNLTVPRKVLQGRDTVPLPPSPVHIQSNPSVSEGLGHAKDSRNGGESSRPSTMSTPHANEIDQADASRPHTPPKGSRDELYTIVSQVGEGTFGKVYKARNSINGLHVALKRIRMEAERDGFPVTAMREIKLLQSLRHDNVVRLYEMMVSNGSVYMVFEYMDHDLTGILSQTQFSFTDAHLKSLCRQMLAGLAYLHRKGVIHRDIKGSNILVNSRGELKLADFELLFGTTVYGPEVDMWSAGCIMLELFTKRPVFQGVDEIHQLEVIFKLLGTPTPECWPGVTDLPWYELVKPKTAIHNHFRELFRKWLTPAGLDLAERLLAYDPERRATASQALEAPYFKDEDPPPAMPIGLSALEGEWHELETKLERAKKRRKTEAGGTQ</sequence>
<evidence type="ECO:0000256" key="13">
    <source>
        <dbReference type="PIRSR" id="PIRSR601461-2"/>
    </source>
</evidence>
<feature type="compositionally biased region" description="Basic and acidic residues" evidence="17">
    <location>
        <begin position="1034"/>
        <end position="1069"/>
    </location>
</feature>
<keyword evidence="22" id="KW-1185">Reference proteome</keyword>
<feature type="active site" evidence="12">
    <location>
        <position position="121"/>
    </location>
</feature>
<dbReference type="InterPro" id="IPR001461">
    <property type="entry name" value="Aspartic_peptidase_A1"/>
</dbReference>
<evidence type="ECO:0000256" key="2">
    <source>
        <dbReference type="ARBA" id="ARBA00007447"/>
    </source>
</evidence>
<feature type="region of interest" description="Disordered" evidence="17">
    <location>
        <begin position="1505"/>
        <end position="1577"/>
    </location>
</feature>
<dbReference type="InterPro" id="IPR033121">
    <property type="entry name" value="PEPTIDASE_A1"/>
</dbReference>
<keyword evidence="14" id="KW-0853">WD repeat</keyword>
<dbReference type="GO" id="GO:0004693">
    <property type="term" value="F:cyclin-dependent protein serine/threonine kinase activity"/>
    <property type="evidence" value="ECO:0007669"/>
    <property type="project" value="UniProtKB-EC"/>
</dbReference>
<evidence type="ECO:0000256" key="4">
    <source>
        <dbReference type="ARBA" id="ARBA00022527"/>
    </source>
</evidence>
<comment type="similarity">
    <text evidence="2 16">Belongs to the peptidase A1 family.</text>
</comment>
<feature type="compositionally biased region" description="Low complexity" evidence="17">
    <location>
        <begin position="1355"/>
        <end position="1372"/>
    </location>
</feature>
<feature type="compositionally biased region" description="Acidic residues" evidence="17">
    <location>
        <begin position="830"/>
        <end position="839"/>
    </location>
</feature>
<accession>A0A4S4LTE2</accession>
<feature type="repeat" description="WD" evidence="14">
    <location>
        <begin position="523"/>
        <end position="557"/>
    </location>
</feature>
<dbReference type="SMART" id="SM00320">
    <property type="entry name" value="WD40"/>
    <property type="match status" value="5"/>
</dbReference>
<evidence type="ECO:0000256" key="17">
    <source>
        <dbReference type="SAM" id="MobiDB-lite"/>
    </source>
</evidence>
<reference evidence="21 22" key="1">
    <citation type="submission" date="2019-02" db="EMBL/GenBank/DDBJ databases">
        <title>Genome sequencing of the rare red list fungi Bondarzewia mesenterica.</title>
        <authorList>
            <person name="Buettner E."/>
            <person name="Kellner H."/>
        </authorList>
    </citation>
    <scope>NUCLEOTIDE SEQUENCE [LARGE SCALE GENOMIC DNA]</scope>
    <source>
        <strain evidence="21 22">DSM 108281</strain>
    </source>
</reference>
<feature type="compositionally biased region" description="Basic and acidic residues" evidence="17">
    <location>
        <begin position="1173"/>
        <end position="1187"/>
    </location>
</feature>
<dbReference type="CDD" id="cd07840">
    <property type="entry name" value="STKc_CDK9_like"/>
    <property type="match status" value="1"/>
</dbReference>
<dbReference type="InterPro" id="IPR021109">
    <property type="entry name" value="Peptidase_aspartic_dom_sf"/>
</dbReference>
<feature type="compositionally biased region" description="Polar residues" evidence="17">
    <location>
        <begin position="1397"/>
        <end position="1409"/>
    </location>
</feature>
<evidence type="ECO:0000313" key="22">
    <source>
        <dbReference type="Proteomes" id="UP000310158"/>
    </source>
</evidence>
<feature type="compositionally biased region" description="Low complexity" evidence="17">
    <location>
        <begin position="1276"/>
        <end position="1287"/>
    </location>
</feature>
<dbReference type="Pfam" id="PF00069">
    <property type="entry name" value="Pkinase"/>
    <property type="match status" value="1"/>
</dbReference>
<dbReference type="PROSITE" id="PS00107">
    <property type="entry name" value="PROTEIN_KINASE_ATP"/>
    <property type="match status" value="1"/>
</dbReference>
<dbReference type="Gene3D" id="3.30.200.20">
    <property type="entry name" value="Phosphorylase Kinase, domain 1"/>
    <property type="match status" value="1"/>
</dbReference>
<keyword evidence="9 15" id="KW-0067">ATP-binding</keyword>
<dbReference type="Proteomes" id="UP000310158">
    <property type="component" value="Unassembled WGS sequence"/>
</dbReference>
<evidence type="ECO:0000256" key="15">
    <source>
        <dbReference type="PROSITE-ProRule" id="PRU10141"/>
    </source>
</evidence>
<feature type="compositionally biased region" description="Basic and acidic residues" evidence="17">
    <location>
        <begin position="1312"/>
        <end position="1331"/>
    </location>
</feature>
<dbReference type="PANTHER" id="PTHR47966:SF51">
    <property type="entry name" value="BETA-SITE APP-CLEAVING ENZYME, ISOFORM A-RELATED"/>
    <property type="match status" value="1"/>
</dbReference>
<keyword evidence="8" id="KW-0418">Kinase</keyword>
<feature type="region of interest" description="Disordered" evidence="17">
    <location>
        <begin position="1590"/>
        <end position="1656"/>
    </location>
</feature>
<dbReference type="FunFam" id="3.30.200.20:FF:000124">
    <property type="entry name" value="Cyclin-dependent kinase 4"/>
    <property type="match status" value="1"/>
</dbReference>
<evidence type="ECO:0000259" key="20">
    <source>
        <dbReference type="PROSITE" id="PS51767"/>
    </source>
</evidence>
<dbReference type="InterPro" id="IPR000719">
    <property type="entry name" value="Prot_kinase_dom"/>
</dbReference>
<keyword evidence="7 16" id="KW-0064">Aspartyl protease</keyword>
<evidence type="ECO:0000256" key="14">
    <source>
        <dbReference type="PROSITE-ProRule" id="PRU00221"/>
    </source>
</evidence>
<dbReference type="InterPro" id="IPR001680">
    <property type="entry name" value="WD40_rpt"/>
</dbReference>
<feature type="compositionally biased region" description="Basic and acidic residues" evidence="17">
    <location>
        <begin position="1155"/>
        <end position="1165"/>
    </location>
</feature>
<evidence type="ECO:0000256" key="16">
    <source>
        <dbReference type="RuleBase" id="RU000454"/>
    </source>
</evidence>
<evidence type="ECO:0000256" key="10">
    <source>
        <dbReference type="ARBA" id="ARBA00047811"/>
    </source>
</evidence>
<dbReference type="SUPFAM" id="SSF50630">
    <property type="entry name" value="Acid proteases"/>
    <property type="match status" value="1"/>
</dbReference>
<dbReference type="PROSITE" id="PS50011">
    <property type="entry name" value="PROTEIN_KINASE_DOM"/>
    <property type="match status" value="1"/>
</dbReference>
<feature type="compositionally biased region" description="Polar residues" evidence="17">
    <location>
        <begin position="1100"/>
        <end position="1115"/>
    </location>
</feature>
<dbReference type="Gene3D" id="2.40.70.10">
    <property type="entry name" value="Acid Proteases"/>
    <property type="match status" value="3"/>
</dbReference>
<dbReference type="InterPro" id="IPR001969">
    <property type="entry name" value="Aspartic_peptidase_AS"/>
</dbReference>
<dbReference type="InterPro" id="IPR036322">
    <property type="entry name" value="WD40_repeat_dom_sf"/>
</dbReference>
<dbReference type="PROSITE" id="PS50082">
    <property type="entry name" value="WD_REPEATS_2"/>
    <property type="match status" value="2"/>
</dbReference>
<gene>
    <name evidence="21" type="ORF">EW146_g4989</name>
</gene>
<dbReference type="PROSITE" id="PS51767">
    <property type="entry name" value="PEPTIDASE_A1"/>
    <property type="match status" value="1"/>
</dbReference>
<dbReference type="Pfam" id="PF00026">
    <property type="entry name" value="Asp"/>
    <property type="match status" value="1"/>
</dbReference>
<organism evidence="21 22">
    <name type="scientific">Bondarzewia mesenterica</name>
    <dbReference type="NCBI Taxonomy" id="1095465"/>
    <lineage>
        <taxon>Eukaryota</taxon>
        <taxon>Fungi</taxon>
        <taxon>Dikarya</taxon>
        <taxon>Basidiomycota</taxon>
        <taxon>Agaricomycotina</taxon>
        <taxon>Agaricomycetes</taxon>
        <taxon>Russulales</taxon>
        <taxon>Bondarzewiaceae</taxon>
        <taxon>Bondarzewia</taxon>
    </lineage>
</organism>
<keyword evidence="16" id="KW-0645">Protease</keyword>
<keyword evidence="6 15" id="KW-0547">Nucleotide-binding</keyword>
<feature type="compositionally biased region" description="Basic and acidic residues" evidence="17">
    <location>
        <begin position="1241"/>
        <end position="1261"/>
    </location>
</feature>
<evidence type="ECO:0000256" key="9">
    <source>
        <dbReference type="ARBA" id="ARBA00022840"/>
    </source>
</evidence>
<feature type="compositionally biased region" description="Polar residues" evidence="17">
    <location>
        <begin position="1431"/>
        <end position="1441"/>
    </location>
</feature>
<keyword evidence="16" id="KW-0378">Hydrolase</keyword>
<comment type="catalytic activity">
    <reaction evidence="10">
        <text>L-threonyl-[protein] + ATP = O-phospho-L-threonyl-[protein] + ADP + H(+)</text>
        <dbReference type="Rhea" id="RHEA:46608"/>
        <dbReference type="Rhea" id="RHEA-COMP:11060"/>
        <dbReference type="Rhea" id="RHEA-COMP:11605"/>
        <dbReference type="ChEBI" id="CHEBI:15378"/>
        <dbReference type="ChEBI" id="CHEBI:30013"/>
        <dbReference type="ChEBI" id="CHEBI:30616"/>
        <dbReference type="ChEBI" id="CHEBI:61977"/>
        <dbReference type="ChEBI" id="CHEBI:456216"/>
        <dbReference type="EC" id="2.7.11.22"/>
    </reaction>
</comment>
<feature type="compositionally biased region" description="Low complexity" evidence="17">
    <location>
        <begin position="1296"/>
        <end position="1305"/>
    </location>
</feature>
<dbReference type="EC" id="2.7.11.22" evidence="3"/>
<dbReference type="SMART" id="SM00220">
    <property type="entry name" value="S_TKc"/>
    <property type="match status" value="1"/>
</dbReference>
<feature type="domain" description="Protein kinase" evidence="19">
    <location>
        <begin position="1659"/>
        <end position="1917"/>
    </location>
</feature>
<comment type="similarity">
    <text evidence="1">Belongs to the protein kinase superfamily. CMGC Ser/Thr protein kinase family. CDC2/CDKX subfamily.</text>
</comment>
<evidence type="ECO:0000256" key="12">
    <source>
        <dbReference type="PIRSR" id="PIRSR601461-1"/>
    </source>
</evidence>
<evidence type="ECO:0000256" key="8">
    <source>
        <dbReference type="ARBA" id="ARBA00022777"/>
    </source>
</evidence>
<dbReference type="InterPro" id="IPR008271">
    <property type="entry name" value="Ser/Thr_kinase_AS"/>
</dbReference>
<dbReference type="InterPro" id="IPR015943">
    <property type="entry name" value="WD40/YVTN_repeat-like_dom_sf"/>
</dbReference>
<feature type="active site" evidence="12">
    <location>
        <position position="303"/>
    </location>
</feature>
<evidence type="ECO:0000256" key="3">
    <source>
        <dbReference type="ARBA" id="ARBA00012425"/>
    </source>
</evidence>
<name>A0A4S4LTE2_9AGAM</name>
<dbReference type="PRINTS" id="PR00792">
    <property type="entry name" value="PEPSIN"/>
</dbReference>
<evidence type="ECO:0000256" key="7">
    <source>
        <dbReference type="ARBA" id="ARBA00022750"/>
    </source>
</evidence>
<dbReference type="GO" id="GO:0004190">
    <property type="term" value="F:aspartic-type endopeptidase activity"/>
    <property type="evidence" value="ECO:0007669"/>
    <property type="project" value="UniProtKB-KW"/>
</dbReference>
<feature type="region of interest" description="Disordered" evidence="17">
    <location>
        <begin position="1024"/>
        <end position="1461"/>
    </location>
</feature>
<evidence type="ECO:0000256" key="6">
    <source>
        <dbReference type="ARBA" id="ARBA00022741"/>
    </source>
</evidence>
<dbReference type="PROSITE" id="PS50294">
    <property type="entry name" value="WD_REPEATS_REGION"/>
    <property type="match status" value="1"/>
</dbReference>
<dbReference type="GO" id="GO:0006508">
    <property type="term" value="P:proteolysis"/>
    <property type="evidence" value="ECO:0007669"/>
    <property type="project" value="UniProtKB-KW"/>
</dbReference>
<evidence type="ECO:0000256" key="18">
    <source>
        <dbReference type="SAM" id="SignalP"/>
    </source>
</evidence>
<feature type="domain" description="Peptidase A1" evidence="20">
    <location>
        <begin position="103"/>
        <end position="393"/>
    </location>
</feature>
<dbReference type="SUPFAM" id="SSF56112">
    <property type="entry name" value="Protein kinase-like (PK-like)"/>
    <property type="match status" value="1"/>
</dbReference>
<feature type="region of interest" description="Disordered" evidence="17">
    <location>
        <begin position="775"/>
        <end position="811"/>
    </location>
</feature>
<feature type="compositionally biased region" description="Low complexity" evidence="17">
    <location>
        <begin position="1229"/>
        <end position="1240"/>
    </location>
</feature>
<feature type="signal peptide" evidence="18">
    <location>
        <begin position="1"/>
        <end position="17"/>
    </location>
</feature>
<comment type="caution">
    <text evidence="21">The sequence shown here is derived from an EMBL/GenBank/DDBJ whole genome shotgun (WGS) entry which is preliminary data.</text>
</comment>
<evidence type="ECO:0000256" key="11">
    <source>
        <dbReference type="ARBA" id="ARBA00048367"/>
    </source>
</evidence>
<dbReference type="Gene3D" id="2.130.10.10">
    <property type="entry name" value="YVTN repeat-like/Quinoprotein amine dehydrogenase"/>
    <property type="match status" value="2"/>
</dbReference>
<dbReference type="PROSITE" id="PS00108">
    <property type="entry name" value="PROTEIN_KINASE_ST"/>
    <property type="match status" value="1"/>
</dbReference>
<proteinExistence type="inferred from homology"/>
<protein>
    <recommendedName>
        <fullName evidence="3">cyclin-dependent kinase</fullName>
        <ecNumber evidence="3">2.7.11.22</ecNumber>
    </recommendedName>
</protein>
<feature type="region of interest" description="Disordered" evidence="17">
    <location>
        <begin position="830"/>
        <end position="852"/>
    </location>
</feature>
<feature type="compositionally biased region" description="Low complexity" evidence="17">
    <location>
        <begin position="1188"/>
        <end position="1207"/>
    </location>
</feature>
<feature type="disulfide bond" evidence="13">
    <location>
        <begin position="134"/>
        <end position="139"/>
    </location>
</feature>
<dbReference type="InterPro" id="IPR017441">
    <property type="entry name" value="Protein_kinase_ATP_BS"/>
</dbReference>
<feature type="chain" id="PRO_5020195687" description="cyclin-dependent kinase" evidence="18">
    <location>
        <begin position="18"/>
        <end position="1959"/>
    </location>
</feature>
<evidence type="ECO:0000313" key="21">
    <source>
        <dbReference type="EMBL" id="THH15495.1"/>
    </source>
</evidence>
<evidence type="ECO:0000259" key="19">
    <source>
        <dbReference type="PROSITE" id="PS50011"/>
    </source>
</evidence>
<dbReference type="GO" id="GO:0005524">
    <property type="term" value="F:ATP binding"/>
    <property type="evidence" value="ECO:0007669"/>
    <property type="project" value="UniProtKB-UniRule"/>
</dbReference>
<keyword evidence="4" id="KW-0723">Serine/threonine-protein kinase</keyword>
<dbReference type="FunFam" id="2.40.70.10:FF:000036">
    <property type="entry name" value="Vacuolar aspartic protease"/>
    <property type="match status" value="1"/>
</dbReference>